<dbReference type="AlphaFoldDB" id="A0A316UVM4"/>
<dbReference type="EMBL" id="KZ819665">
    <property type="protein sequence ID" value="PWN28381.1"/>
    <property type="molecule type" value="Genomic_DNA"/>
</dbReference>
<feature type="region of interest" description="Disordered" evidence="5">
    <location>
        <begin position="190"/>
        <end position="219"/>
    </location>
</feature>
<dbReference type="InterPro" id="IPR051415">
    <property type="entry name" value="LAAT-1"/>
</dbReference>
<evidence type="ECO:0008006" key="9">
    <source>
        <dbReference type="Google" id="ProtNLM"/>
    </source>
</evidence>
<feature type="region of interest" description="Disordered" evidence="5">
    <location>
        <begin position="246"/>
        <end position="285"/>
    </location>
</feature>
<feature type="region of interest" description="Disordered" evidence="5">
    <location>
        <begin position="149"/>
        <end position="169"/>
    </location>
</feature>
<dbReference type="OrthoDB" id="19344at2759"/>
<reference evidence="7 8" key="1">
    <citation type="journal article" date="2018" name="Mol. Biol. Evol.">
        <title>Broad Genomic Sampling Reveals a Smut Pathogenic Ancestry of the Fungal Clade Ustilaginomycotina.</title>
        <authorList>
            <person name="Kijpornyongpan T."/>
            <person name="Mondo S.J."/>
            <person name="Barry K."/>
            <person name="Sandor L."/>
            <person name="Lee J."/>
            <person name="Lipzen A."/>
            <person name="Pangilinan J."/>
            <person name="LaButti K."/>
            <person name="Hainaut M."/>
            <person name="Henrissat B."/>
            <person name="Grigoriev I.V."/>
            <person name="Spatafora J.W."/>
            <person name="Aime M.C."/>
        </authorList>
    </citation>
    <scope>NUCLEOTIDE SEQUENCE [LARGE SCALE GENOMIC DNA]</scope>
    <source>
        <strain evidence="7 8">MCA 5214</strain>
    </source>
</reference>
<keyword evidence="4 6" id="KW-0472">Membrane</keyword>
<dbReference type="GO" id="GO:0016020">
    <property type="term" value="C:membrane"/>
    <property type="evidence" value="ECO:0007669"/>
    <property type="project" value="UniProtKB-SubCell"/>
</dbReference>
<feature type="transmembrane region" description="Helical" evidence="6">
    <location>
        <begin position="104"/>
        <end position="126"/>
    </location>
</feature>
<dbReference type="STRING" id="1569628.A0A316UVM4"/>
<proteinExistence type="predicted"/>
<feature type="transmembrane region" description="Helical" evidence="6">
    <location>
        <begin position="63"/>
        <end position="84"/>
    </location>
</feature>
<evidence type="ECO:0000313" key="8">
    <source>
        <dbReference type="Proteomes" id="UP000245884"/>
    </source>
</evidence>
<accession>A0A316UVM4</accession>
<sequence length="485" mass="51327">MMMLLLPSLSSTSSGPDPTSCTPHHDPLVLSLGLFLCLGLVISYLPQLYRIIARRSSLGFSPWFLLLGATSSASTFLNVVALQWGSVRCCKVLTAGQCAEGLLGVVQVGLQWAMFVMIFVLFIIYYPKELRYEKVVAVARGRAAGLVAAGDEEDGSDDEDGDSDDGSSIGDIDSVGSHIAANYSTFNGSGSTNSGHPAASTSAAAANSTSKPADSSAAASSTATSRSLWPSWLSSNAGHSSAKPAGLAPGLLSAPHRPSDRSALLTSAPRALRSRKRRPGNRVRKIKHKTPEWSLAIALAWIVAIHFLFITLVTLLLVSSLPDSAFPKPPGPDEPGPTIPLPPPTTPPHGWQWGHEMAAAPFGSSSRLLVSRWAAFLGITGTLLAAAQYVPQIVHTAKQRTVGSLSIPMMCLQVPGSALFVYSLAVRPGIEWTSLAAYVCTGVLQAALLVLCLCWKARQKRLGVDDYGQPLEGERGALFEEGEED</sequence>
<dbReference type="PANTHER" id="PTHR16201:SF11">
    <property type="entry name" value="PQ-LOOP REPEAT-CONTAINING PROTEIN"/>
    <property type="match status" value="1"/>
</dbReference>
<feature type="compositionally biased region" description="Acidic residues" evidence="5">
    <location>
        <begin position="150"/>
        <end position="165"/>
    </location>
</feature>
<evidence type="ECO:0000313" key="7">
    <source>
        <dbReference type="EMBL" id="PWN28381.1"/>
    </source>
</evidence>
<dbReference type="SMART" id="SM00679">
    <property type="entry name" value="CTNS"/>
    <property type="match status" value="2"/>
</dbReference>
<dbReference type="InterPro" id="IPR006603">
    <property type="entry name" value="PQ-loop_rpt"/>
</dbReference>
<dbReference type="Pfam" id="PF04193">
    <property type="entry name" value="PQ-loop"/>
    <property type="match status" value="2"/>
</dbReference>
<dbReference type="PANTHER" id="PTHR16201">
    <property type="entry name" value="SEVEN TRANSMEMBRANE PROTEIN 1-RELATED"/>
    <property type="match status" value="1"/>
</dbReference>
<evidence type="ECO:0000256" key="1">
    <source>
        <dbReference type="ARBA" id="ARBA00004141"/>
    </source>
</evidence>
<dbReference type="GeneID" id="37027659"/>
<name>A0A316UVM4_9BASI</name>
<keyword evidence="2 6" id="KW-0812">Transmembrane</keyword>
<evidence type="ECO:0000256" key="4">
    <source>
        <dbReference type="ARBA" id="ARBA00023136"/>
    </source>
</evidence>
<protein>
    <recommendedName>
        <fullName evidence="9">PQ-loop-domain-containing protein</fullName>
    </recommendedName>
</protein>
<organism evidence="7 8">
    <name type="scientific">Jaminaea rosea</name>
    <dbReference type="NCBI Taxonomy" id="1569628"/>
    <lineage>
        <taxon>Eukaryota</taxon>
        <taxon>Fungi</taxon>
        <taxon>Dikarya</taxon>
        <taxon>Basidiomycota</taxon>
        <taxon>Ustilaginomycotina</taxon>
        <taxon>Exobasidiomycetes</taxon>
        <taxon>Microstromatales</taxon>
        <taxon>Microstromatales incertae sedis</taxon>
        <taxon>Jaminaea</taxon>
    </lineage>
</organism>
<feature type="transmembrane region" description="Helical" evidence="6">
    <location>
        <begin position="402"/>
        <end position="423"/>
    </location>
</feature>
<dbReference type="Gene3D" id="1.20.1280.290">
    <property type="match status" value="2"/>
</dbReference>
<feature type="transmembrane region" description="Helical" evidence="6">
    <location>
        <begin position="435"/>
        <end position="455"/>
    </location>
</feature>
<evidence type="ECO:0000256" key="5">
    <source>
        <dbReference type="SAM" id="MobiDB-lite"/>
    </source>
</evidence>
<feature type="transmembrane region" description="Helical" evidence="6">
    <location>
        <begin position="293"/>
        <end position="318"/>
    </location>
</feature>
<feature type="compositionally biased region" description="Pro residues" evidence="5">
    <location>
        <begin position="327"/>
        <end position="347"/>
    </location>
</feature>
<keyword evidence="3 6" id="KW-1133">Transmembrane helix</keyword>
<evidence type="ECO:0000256" key="6">
    <source>
        <dbReference type="SAM" id="Phobius"/>
    </source>
</evidence>
<comment type="subcellular location">
    <subcellularLocation>
        <location evidence="1">Membrane</location>
        <topology evidence="1">Multi-pass membrane protein</topology>
    </subcellularLocation>
</comment>
<evidence type="ECO:0000256" key="3">
    <source>
        <dbReference type="ARBA" id="ARBA00022989"/>
    </source>
</evidence>
<dbReference type="Proteomes" id="UP000245884">
    <property type="component" value="Unassembled WGS sequence"/>
</dbReference>
<feature type="transmembrane region" description="Helical" evidence="6">
    <location>
        <begin position="373"/>
        <end position="390"/>
    </location>
</feature>
<gene>
    <name evidence="7" type="ORF">BDZ90DRAFT_231372</name>
</gene>
<feature type="transmembrane region" description="Helical" evidence="6">
    <location>
        <begin position="30"/>
        <end position="51"/>
    </location>
</feature>
<keyword evidence="8" id="KW-1185">Reference proteome</keyword>
<feature type="region of interest" description="Disordered" evidence="5">
    <location>
        <begin position="326"/>
        <end position="347"/>
    </location>
</feature>
<feature type="compositionally biased region" description="Basic residues" evidence="5">
    <location>
        <begin position="272"/>
        <end position="285"/>
    </location>
</feature>
<dbReference type="RefSeq" id="XP_025362993.1">
    <property type="nucleotide sequence ID" value="XM_025505836.1"/>
</dbReference>
<evidence type="ECO:0000256" key="2">
    <source>
        <dbReference type="ARBA" id="ARBA00022692"/>
    </source>
</evidence>